<dbReference type="InterPro" id="IPR001977">
    <property type="entry name" value="Depp_CoAkinase"/>
</dbReference>
<dbReference type="NCBIfam" id="TIGR00152">
    <property type="entry name" value="dephospho-CoA kinase"/>
    <property type="match status" value="1"/>
</dbReference>
<dbReference type="PANTHER" id="PTHR10695:SF46">
    <property type="entry name" value="BIFUNCTIONAL COENZYME A SYNTHASE-RELATED"/>
    <property type="match status" value="1"/>
</dbReference>
<dbReference type="InterPro" id="IPR027417">
    <property type="entry name" value="P-loop_NTPase"/>
</dbReference>
<dbReference type="Proteomes" id="UP001214250">
    <property type="component" value="Chromosome 1"/>
</dbReference>
<dbReference type="CDD" id="cd02022">
    <property type="entry name" value="DPCK"/>
    <property type="match status" value="1"/>
</dbReference>
<keyword evidence="8" id="KW-1185">Reference proteome</keyword>
<dbReference type="Pfam" id="PF01121">
    <property type="entry name" value="CoaE"/>
    <property type="match status" value="1"/>
</dbReference>
<feature type="binding site" evidence="5">
    <location>
        <begin position="11"/>
        <end position="16"/>
    </location>
    <ligand>
        <name>ATP</name>
        <dbReference type="ChEBI" id="CHEBI:30616"/>
    </ligand>
</feature>
<dbReference type="EMBL" id="CP117811">
    <property type="protein sequence ID" value="WDE95482.1"/>
    <property type="molecule type" value="Genomic_DNA"/>
</dbReference>
<evidence type="ECO:0000256" key="3">
    <source>
        <dbReference type="ARBA" id="ARBA00022840"/>
    </source>
</evidence>
<reference evidence="7 8" key="1">
    <citation type="submission" date="2023-02" db="EMBL/GenBank/DDBJ databases">
        <title>Genome sequence of Lentisphaera profundi SAORIC-696.</title>
        <authorList>
            <person name="Kim e."/>
            <person name="Cho J.-C."/>
            <person name="Choi A."/>
            <person name="Kang I."/>
        </authorList>
    </citation>
    <scope>NUCLEOTIDE SEQUENCE [LARGE SCALE GENOMIC DNA]</scope>
    <source>
        <strain evidence="7 8">SAORIC-696</strain>
    </source>
</reference>
<dbReference type="HAMAP" id="MF_00376">
    <property type="entry name" value="Dephospho_CoA_kinase"/>
    <property type="match status" value="1"/>
</dbReference>
<comment type="function">
    <text evidence="5">Catalyzes the phosphorylation of the 3'-hydroxyl group of dephosphocoenzyme A to form coenzyme A.</text>
</comment>
<dbReference type="RefSeq" id="WP_274149076.1">
    <property type="nucleotide sequence ID" value="NZ_CP117811.1"/>
</dbReference>
<comment type="catalytic activity">
    <reaction evidence="5">
        <text>3'-dephospho-CoA + ATP = ADP + CoA + H(+)</text>
        <dbReference type="Rhea" id="RHEA:18245"/>
        <dbReference type="ChEBI" id="CHEBI:15378"/>
        <dbReference type="ChEBI" id="CHEBI:30616"/>
        <dbReference type="ChEBI" id="CHEBI:57287"/>
        <dbReference type="ChEBI" id="CHEBI:57328"/>
        <dbReference type="ChEBI" id="CHEBI:456216"/>
        <dbReference type="EC" id="2.7.1.24"/>
    </reaction>
</comment>
<keyword evidence="5 7" id="KW-0418">Kinase</keyword>
<comment type="similarity">
    <text evidence="1 5">Belongs to the CoaE family.</text>
</comment>
<keyword evidence="5 7" id="KW-0808">Transferase</keyword>
<dbReference type="GO" id="GO:0004140">
    <property type="term" value="F:dephospho-CoA kinase activity"/>
    <property type="evidence" value="ECO:0007669"/>
    <property type="project" value="UniProtKB-EC"/>
</dbReference>
<comment type="pathway">
    <text evidence="5">Cofactor biosynthesis; coenzyme A biosynthesis; CoA from (R)-pantothenate: step 5/5.</text>
</comment>
<dbReference type="Gene3D" id="3.40.50.300">
    <property type="entry name" value="P-loop containing nucleotide triphosphate hydrolases"/>
    <property type="match status" value="1"/>
</dbReference>
<evidence type="ECO:0000256" key="1">
    <source>
        <dbReference type="ARBA" id="ARBA00009018"/>
    </source>
</evidence>
<keyword evidence="2 5" id="KW-0547">Nucleotide-binding</keyword>
<keyword evidence="5" id="KW-0963">Cytoplasm</keyword>
<evidence type="ECO:0000313" key="8">
    <source>
        <dbReference type="Proteomes" id="UP001214250"/>
    </source>
</evidence>
<evidence type="ECO:0000256" key="6">
    <source>
        <dbReference type="NCBIfam" id="TIGR00152"/>
    </source>
</evidence>
<keyword evidence="4 5" id="KW-0173">Coenzyme A biosynthesis</keyword>
<name>A0ABY7VP71_9BACT</name>
<comment type="subcellular location">
    <subcellularLocation>
        <location evidence="5">Cytoplasm</location>
    </subcellularLocation>
</comment>
<evidence type="ECO:0000256" key="5">
    <source>
        <dbReference type="HAMAP-Rule" id="MF_00376"/>
    </source>
</evidence>
<proteinExistence type="inferred from homology"/>
<accession>A0ABY7VP71</accession>
<dbReference type="PROSITE" id="PS51219">
    <property type="entry name" value="DPCK"/>
    <property type="match status" value="1"/>
</dbReference>
<dbReference type="PANTHER" id="PTHR10695">
    <property type="entry name" value="DEPHOSPHO-COA KINASE-RELATED"/>
    <property type="match status" value="1"/>
</dbReference>
<evidence type="ECO:0000256" key="4">
    <source>
        <dbReference type="ARBA" id="ARBA00022993"/>
    </source>
</evidence>
<evidence type="ECO:0000313" key="7">
    <source>
        <dbReference type="EMBL" id="WDE95482.1"/>
    </source>
</evidence>
<dbReference type="EC" id="2.7.1.24" evidence="5 6"/>
<sequence length="197" mass="22508">MIKIGLTGGIGSGKSTALNFFHELGFSVQDCDDVVSEIYQSCEEFKKNLLGRFGQSIVTEGKIDKKKIAKLVFGNEVELKWLNKELHQKVRDEVKNNYQEEKINIVAVPLLHEAGWDTSFDATVCVWCPNDIRINRLKDRGFTPEESQARIAAQMSQDEKLERSGFAIINDFDIENLRAQCKELSQKFKNTYKNKDI</sequence>
<protein>
    <recommendedName>
        <fullName evidence="5 6">Dephospho-CoA kinase</fullName>
        <ecNumber evidence="5 6">2.7.1.24</ecNumber>
    </recommendedName>
    <alternativeName>
        <fullName evidence="5">Dephosphocoenzyme A kinase</fullName>
    </alternativeName>
</protein>
<dbReference type="SUPFAM" id="SSF52540">
    <property type="entry name" value="P-loop containing nucleoside triphosphate hydrolases"/>
    <property type="match status" value="1"/>
</dbReference>
<organism evidence="7 8">
    <name type="scientific">Lentisphaera profundi</name>
    <dbReference type="NCBI Taxonomy" id="1658616"/>
    <lineage>
        <taxon>Bacteria</taxon>
        <taxon>Pseudomonadati</taxon>
        <taxon>Lentisphaerota</taxon>
        <taxon>Lentisphaeria</taxon>
        <taxon>Lentisphaerales</taxon>
        <taxon>Lentisphaeraceae</taxon>
        <taxon>Lentisphaera</taxon>
    </lineage>
</organism>
<evidence type="ECO:0000256" key="2">
    <source>
        <dbReference type="ARBA" id="ARBA00022741"/>
    </source>
</evidence>
<gene>
    <name evidence="5 7" type="primary">coaE</name>
    <name evidence="7" type="ORF">PQO03_07095</name>
</gene>
<keyword evidence="3 5" id="KW-0067">ATP-binding</keyword>